<proteinExistence type="predicted"/>
<comment type="caution">
    <text evidence="1">The sequence shown here is derived from an EMBL/GenBank/DDBJ whole genome shotgun (WGS) entry which is preliminary data.</text>
</comment>
<organism evidence="1">
    <name type="scientific">marine sediment metagenome</name>
    <dbReference type="NCBI Taxonomy" id="412755"/>
    <lineage>
        <taxon>unclassified sequences</taxon>
        <taxon>metagenomes</taxon>
        <taxon>ecological metagenomes</taxon>
    </lineage>
</organism>
<name>A0A0F9D2V8_9ZZZZ</name>
<reference evidence="1" key="1">
    <citation type="journal article" date="2015" name="Nature">
        <title>Complex archaea that bridge the gap between prokaryotes and eukaryotes.</title>
        <authorList>
            <person name="Spang A."/>
            <person name="Saw J.H."/>
            <person name="Jorgensen S.L."/>
            <person name="Zaremba-Niedzwiedzka K."/>
            <person name="Martijn J."/>
            <person name="Lind A.E."/>
            <person name="van Eijk R."/>
            <person name="Schleper C."/>
            <person name="Guy L."/>
            <person name="Ettema T.J."/>
        </authorList>
    </citation>
    <scope>NUCLEOTIDE SEQUENCE</scope>
</reference>
<protein>
    <submittedName>
        <fullName evidence="1">Uncharacterized protein</fullName>
    </submittedName>
</protein>
<feature type="non-terminal residue" evidence="1">
    <location>
        <position position="169"/>
    </location>
</feature>
<sequence>MPDISLNHGESTSLSVSSPVLHGRFIPAIDDSRFKDGLGLVIPWGGAQLSRATPNSGDVSNMVSNMFAGADYEFTGLAQEAADTFSEFLSGLSFEAPVFEGMGGGGLTVQIRGLQGPPTYDPSELSIPKTSNDLISALRRSVSTKDVNQNIYYDLGKGILKLENRTFDP</sequence>
<gene>
    <name evidence="1" type="ORF">LCGC14_2249130</name>
</gene>
<dbReference type="EMBL" id="LAZR01030619">
    <property type="protein sequence ID" value="KKL56068.1"/>
    <property type="molecule type" value="Genomic_DNA"/>
</dbReference>
<evidence type="ECO:0000313" key="1">
    <source>
        <dbReference type="EMBL" id="KKL56068.1"/>
    </source>
</evidence>
<dbReference type="AlphaFoldDB" id="A0A0F9D2V8"/>
<accession>A0A0F9D2V8</accession>